<comment type="subcellular location">
    <subcellularLocation>
        <location evidence="1">Secreted</location>
    </subcellularLocation>
</comment>
<evidence type="ECO:0000313" key="4">
    <source>
        <dbReference type="Proteomes" id="UP000008207"/>
    </source>
</evidence>
<dbReference type="GO" id="GO:0005509">
    <property type="term" value="F:calcium ion binding"/>
    <property type="evidence" value="ECO:0007669"/>
    <property type="project" value="InterPro"/>
</dbReference>
<name>B8IHF8_METNO</name>
<dbReference type="InterPro" id="IPR001343">
    <property type="entry name" value="Hemolysn_Ca-bd"/>
</dbReference>
<gene>
    <name evidence="3" type="ordered locus">Mnod_6876</name>
</gene>
<dbReference type="SUPFAM" id="SSF51120">
    <property type="entry name" value="beta-Roll"/>
    <property type="match status" value="1"/>
</dbReference>
<sequence>MAVYYVDSAAGSDSNNGASTSTAFASIAKVNSLNLQPGDQVLFKAGCSFSGTLAINASGTSTSRIVIGSYGTGADPVFSSATTTIEGGTAAIIVDGNYVSVSDIKITSGSAAGIVVNGNWATVKDSEITGTGTGILVTGENGLYTSNYVHDTIMVRNTQGTSAPDNNDDYGATAFSIAGSHNEFSFNTIDDCKAASYDYGWDGGAFEIWKTVDDIYIHDNTATDSCGFIETGGETGDTVSNLVIQNNLSKDNGGFLYFHNDGGTFGVEHDRVDISYNTIIESDPDAILVGTDGPVGSEMDFHNNIVVASDGASHQGWVVFNEPWSSRSYNFYEGDVETDQVNGVAVDDLTATEVRGDVGFVSSTDFHTLGTDGLGMGSYGAQGQTSSGTDGNDAVQLGFGSDVYNGGLGNDTINGGLGNDTINGGGGNDVIEGGAGFDWLTGSAGSDTFVFNGDTISSTGIDHITDLNSADDMIDLGEAFSSLSKGTPPASEFRAGTDAQDPDDYLIYDQGAGRLWYDADGNGGGYKQLIATFERGTYLDRWNFWVF</sequence>
<dbReference type="GO" id="GO:0005576">
    <property type="term" value="C:extracellular region"/>
    <property type="evidence" value="ECO:0007669"/>
    <property type="project" value="UniProtKB-SubCell"/>
</dbReference>
<dbReference type="STRING" id="460265.Mnod_6876"/>
<dbReference type="InterPro" id="IPR050557">
    <property type="entry name" value="RTX_toxin/Mannuronan_C5-epim"/>
</dbReference>
<dbReference type="InterPro" id="IPR012334">
    <property type="entry name" value="Pectin_lyas_fold"/>
</dbReference>
<dbReference type="PROSITE" id="PS00330">
    <property type="entry name" value="HEMOLYSIN_CALCIUM"/>
    <property type="match status" value="2"/>
</dbReference>
<keyword evidence="4" id="KW-1185">Reference proteome</keyword>
<dbReference type="SUPFAM" id="SSF51126">
    <property type="entry name" value="Pectin lyase-like"/>
    <property type="match status" value="1"/>
</dbReference>
<organism evidence="3 4">
    <name type="scientific">Methylobacterium nodulans (strain LMG 21967 / CNCM I-2342 / ORS 2060)</name>
    <dbReference type="NCBI Taxonomy" id="460265"/>
    <lineage>
        <taxon>Bacteria</taxon>
        <taxon>Pseudomonadati</taxon>
        <taxon>Pseudomonadota</taxon>
        <taxon>Alphaproteobacteria</taxon>
        <taxon>Hyphomicrobiales</taxon>
        <taxon>Methylobacteriaceae</taxon>
        <taxon>Methylobacterium</taxon>
    </lineage>
</organism>
<dbReference type="HOGENOM" id="CLU_497647_0_0_5"/>
<dbReference type="PRINTS" id="PR00313">
    <property type="entry name" value="CABNDNGRPT"/>
</dbReference>
<protein>
    <submittedName>
        <fullName evidence="3">Hemolysin-type calcium-binding region</fullName>
    </submittedName>
</protein>
<dbReference type="InterPro" id="IPR011050">
    <property type="entry name" value="Pectin_lyase_fold/virulence"/>
</dbReference>
<dbReference type="PANTHER" id="PTHR38340:SF1">
    <property type="entry name" value="S-LAYER PROTEIN"/>
    <property type="match status" value="1"/>
</dbReference>
<dbReference type="KEGG" id="mno:Mnod_6876"/>
<dbReference type="RefSeq" id="WP_015933186.1">
    <property type="nucleotide sequence ID" value="NC_011894.1"/>
</dbReference>
<accession>B8IHF8</accession>
<dbReference type="EMBL" id="CP001349">
    <property type="protein sequence ID" value="ACL61621.1"/>
    <property type="molecule type" value="Genomic_DNA"/>
</dbReference>
<dbReference type="PANTHER" id="PTHR38340">
    <property type="entry name" value="S-LAYER PROTEIN"/>
    <property type="match status" value="1"/>
</dbReference>
<dbReference type="Gene3D" id="2.160.20.10">
    <property type="entry name" value="Single-stranded right-handed beta-helix, Pectin lyase-like"/>
    <property type="match status" value="1"/>
</dbReference>
<evidence type="ECO:0000256" key="1">
    <source>
        <dbReference type="ARBA" id="ARBA00004613"/>
    </source>
</evidence>
<reference evidence="3 4" key="1">
    <citation type="submission" date="2009-01" db="EMBL/GenBank/DDBJ databases">
        <title>Complete sequence of chromosome of Methylobacterium nodulans ORS 2060.</title>
        <authorList>
            <consortium name="US DOE Joint Genome Institute"/>
            <person name="Lucas S."/>
            <person name="Copeland A."/>
            <person name="Lapidus A."/>
            <person name="Glavina del Rio T."/>
            <person name="Dalin E."/>
            <person name="Tice H."/>
            <person name="Bruce D."/>
            <person name="Goodwin L."/>
            <person name="Pitluck S."/>
            <person name="Sims D."/>
            <person name="Brettin T."/>
            <person name="Detter J.C."/>
            <person name="Han C."/>
            <person name="Larimer F."/>
            <person name="Land M."/>
            <person name="Hauser L."/>
            <person name="Kyrpides N."/>
            <person name="Ivanova N."/>
            <person name="Marx C.J."/>
            <person name="Richardson P."/>
        </authorList>
    </citation>
    <scope>NUCLEOTIDE SEQUENCE [LARGE SCALE GENOMIC DNA]</scope>
    <source>
        <strain evidence="4">LMG 21967 / CNCM I-2342 / ORS 2060</strain>
    </source>
</reference>
<dbReference type="eggNOG" id="COG2931">
    <property type="taxonomic scope" value="Bacteria"/>
</dbReference>
<evidence type="ECO:0000256" key="2">
    <source>
        <dbReference type="ARBA" id="ARBA00022525"/>
    </source>
</evidence>
<keyword evidence="2" id="KW-0964">Secreted</keyword>
<dbReference type="AlphaFoldDB" id="B8IHF8"/>
<dbReference type="Pfam" id="PF00353">
    <property type="entry name" value="HemolysinCabind"/>
    <property type="match status" value="1"/>
</dbReference>
<dbReference type="Gene3D" id="2.150.10.10">
    <property type="entry name" value="Serralysin-like metalloprotease, C-terminal"/>
    <property type="match status" value="1"/>
</dbReference>
<dbReference type="InterPro" id="IPR018511">
    <property type="entry name" value="Hemolysin-typ_Ca-bd_CS"/>
</dbReference>
<proteinExistence type="predicted"/>
<evidence type="ECO:0000313" key="3">
    <source>
        <dbReference type="EMBL" id="ACL61621.1"/>
    </source>
</evidence>
<dbReference type="Proteomes" id="UP000008207">
    <property type="component" value="Chromosome"/>
</dbReference>
<dbReference type="InterPro" id="IPR011049">
    <property type="entry name" value="Serralysin-like_metalloprot_C"/>
</dbReference>